<feature type="signal peptide" evidence="2">
    <location>
        <begin position="1"/>
        <end position="29"/>
    </location>
</feature>
<dbReference type="EMBL" id="VFOK01000001">
    <property type="protein sequence ID" value="TQL33231.1"/>
    <property type="molecule type" value="Genomic_DNA"/>
</dbReference>
<feature type="domain" description="Peptidase S33 tripeptidyl aminopeptidase-like C-terminal" evidence="4">
    <location>
        <begin position="397"/>
        <end position="482"/>
    </location>
</feature>
<keyword evidence="2" id="KW-0732">Signal</keyword>
<accession>A0A542XBM3</accession>
<dbReference type="Pfam" id="PF08386">
    <property type="entry name" value="Abhydrolase_4"/>
    <property type="match status" value="1"/>
</dbReference>
<protein>
    <submittedName>
        <fullName evidence="5">TAP-like protein</fullName>
    </submittedName>
</protein>
<keyword evidence="6" id="KW-1185">Reference proteome</keyword>
<evidence type="ECO:0000313" key="5">
    <source>
        <dbReference type="EMBL" id="TQL33231.1"/>
    </source>
</evidence>
<gene>
    <name evidence="5" type="ORF">FB554_1373</name>
</gene>
<dbReference type="Proteomes" id="UP000318336">
    <property type="component" value="Unassembled WGS sequence"/>
</dbReference>
<dbReference type="Pfam" id="PF00561">
    <property type="entry name" value="Abhydrolase_1"/>
    <property type="match status" value="1"/>
</dbReference>
<evidence type="ECO:0000259" key="3">
    <source>
        <dbReference type="Pfam" id="PF00561"/>
    </source>
</evidence>
<dbReference type="PANTHER" id="PTHR43722">
    <property type="entry name" value="PROLINE IMINOPEPTIDASE"/>
    <property type="match status" value="1"/>
</dbReference>
<feature type="compositionally biased region" description="Low complexity" evidence="1">
    <location>
        <begin position="24"/>
        <end position="51"/>
    </location>
</feature>
<comment type="caution">
    <text evidence="5">The sequence shown here is derived from an EMBL/GenBank/DDBJ whole genome shotgun (WGS) entry which is preliminary data.</text>
</comment>
<name>A0A542XBM3_9MICO</name>
<reference evidence="5 6" key="1">
    <citation type="submission" date="2019-06" db="EMBL/GenBank/DDBJ databases">
        <title>Sequencing the genomes of 1000 actinobacteria strains.</title>
        <authorList>
            <person name="Klenk H.-P."/>
        </authorList>
    </citation>
    <scope>NUCLEOTIDE SEQUENCE [LARGE SCALE GENOMIC DNA]</scope>
    <source>
        <strain evidence="5 6">DSM 24617</strain>
    </source>
</reference>
<feature type="region of interest" description="Disordered" evidence="1">
    <location>
        <begin position="24"/>
        <end position="55"/>
    </location>
</feature>
<dbReference type="GO" id="GO:0005737">
    <property type="term" value="C:cytoplasm"/>
    <property type="evidence" value="ECO:0007669"/>
    <property type="project" value="InterPro"/>
</dbReference>
<feature type="chain" id="PRO_5021698933" evidence="2">
    <location>
        <begin position="30"/>
        <end position="483"/>
    </location>
</feature>
<evidence type="ECO:0000259" key="4">
    <source>
        <dbReference type="Pfam" id="PF08386"/>
    </source>
</evidence>
<dbReference type="RefSeq" id="WP_170206802.1">
    <property type="nucleotide sequence ID" value="NZ_CAJTBP010000001.1"/>
</dbReference>
<proteinExistence type="predicted"/>
<evidence type="ECO:0000256" key="1">
    <source>
        <dbReference type="SAM" id="MobiDB-lite"/>
    </source>
</evidence>
<evidence type="ECO:0000256" key="2">
    <source>
        <dbReference type="SAM" id="SignalP"/>
    </source>
</evidence>
<dbReference type="PANTHER" id="PTHR43722:SF1">
    <property type="entry name" value="PROLINE IMINOPEPTIDASE"/>
    <property type="match status" value="1"/>
</dbReference>
<evidence type="ECO:0000313" key="6">
    <source>
        <dbReference type="Proteomes" id="UP000318336"/>
    </source>
</evidence>
<dbReference type="InterPro" id="IPR029058">
    <property type="entry name" value="AB_hydrolase_fold"/>
</dbReference>
<dbReference type="InterPro" id="IPR000073">
    <property type="entry name" value="AB_hydrolase_1"/>
</dbReference>
<organism evidence="5 6">
    <name type="scientific">Barrientosiimonas humi</name>
    <dbReference type="NCBI Taxonomy" id="999931"/>
    <lineage>
        <taxon>Bacteria</taxon>
        <taxon>Bacillati</taxon>
        <taxon>Actinomycetota</taxon>
        <taxon>Actinomycetes</taxon>
        <taxon>Micrococcales</taxon>
        <taxon>Dermacoccaceae</taxon>
        <taxon>Barrientosiimonas</taxon>
    </lineage>
</organism>
<dbReference type="SUPFAM" id="SSF53474">
    <property type="entry name" value="alpha/beta-Hydrolases"/>
    <property type="match status" value="1"/>
</dbReference>
<dbReference type="InterPro" id="IPR013595">
    <property type="entry name" value="Pept_S33_TAP-like_C"/>
</dbReference>
<feature type="domain" description="AB hydrolase-1" evidence="3">
    <location>
        <begin position="106"/>
        <end position="239"/>
    </location>
</feature>
<dbReference type="InterPro" id="IPR005944">
    <property type="entry name" value="Pro_iminopeptidase"/>
</dbReference>
<dbReference type="GO" id="GO:0004177">
    <property type="term" value="F:aminopeptidase activity"/>
    <property type="evidence" value="ECO:0007669"/>
    <property type="project" value="UniProtKB-EC"/>
</dbReference>
<sequence length="483" mass="50587">MATRSRLAAVVVGLLALLGCSGSAPPGTASPTTSLSSSTAAAASADAARPGAPQPGTWSGLAGCVDPALRAYRCGVLRVPVDRSRPRGPSLELDVLVAGRADASRTMLMLTGGPGQPGPVFAPRVLPAFAGLGGDYRVVMLDQRGTGARALSCPQLQDERGGADLGIPSRAAVRECARLIGPDREHYATTDTVADLESLRRALGVDRWAVNGVSYGTYVGQRYAAAHPDRVSALVLDSVVPVEGVSATLADIYPEFTRVMRAVCASPGRRCAGDPPADLATVLARRPSYGPQLLNVVTAMSYADPTRLLDLPERLRSAAEGDLGPLDEAIRLSRGALAAPATQYSQGVQAATLCADSVFPWGGAQSPEQVRDRRADHAVQGLAPASLFPFNRETARSNGEMLLCEYWPRVTDKTVPASAQQVRVPTLILAGELDLGTPLVWARGAQQRIPGSRLIVVPGAGHSVQVGNRHPSVNAQVARFLLR</sequence>
<dbReference type="PROSITE" id="PS51257">
    <property type="entry name" value="PROKAR_LIPOPROTEIN"/>
    <property type="match status" value="1"/>
</dbReference>
<dbReference type="GO" id="GO:0006508">
    <property type="term" value="P:proteolysis"/>
    <property type="evidence" value="ECO:0007669"/>
    <property type="project" value="InterPro"/>
</dbReference>
<dbReference type="AlphaFoldDB" id="A0A542XBM3"/>
<dbReference type="Gene3D" id="3.40.50.1820">
    <property type="entry name" value="alpha/beta hydrolase"/>
    <property type="match status" value="1"/>
</dbReference>